<evidence type="ECO:0000256" key="1">
    <source>
        <dbReference type="SAM" id="MobiDB-lite"/>
    </source>
</evidence>
<accession>A0AAU8MRW8</accession>
<feature type="compositionally biased region" description="Low complexity" evidence="1">
    <location>
        <begin position="38"/>
        <end position="51"/>
    </location>
</feature>
<dbReference type="AlphaFoldDB" id="A0AAU8MRW8"/>
<sequence length="708" mass="76386">MSGGIGGVSWQTFNRLPPEDQQAIRDSVARQEAVQSEPAAPASAPGAETPPALKPAEAKTPEQAVASINDLPLPKTDDLNGMPAPVYQSIYQPRVTQFTTTRREEAQAALDRFEPKWEDYRDSGLNGATASYEYGEARDAFNSNPYVKELKRIVGEATDKPTEVPAYLRNDPSTRTNPEAVTNLPIDTARTALKNFGVELPPNPTPQQIAAGYELLGAMPQDLLAYAINPGTQVTYNAPLGGIGTPSFIPVRAEAGFSFEGKVELSDVQTGVDFQETQQFKTSVQLQSEAGVDVGKTPLNKLYRAATLLRQVSPEAKELIEGSPLLKNVVKGLPISGHYTEFEGTRLSYEATVTTQQGTKLAGGDMSGMPNPLDPLNMPTGTSVLMRGQDLQGSDFAVNYKAFTLAGNHTELDGAGFGVRKLEGSVVEVYAGPIQTVENATFFGLGRAGTAAIGLSVDTSMENRSLSTARIDLATPEGQQAYQNFMNGGRVPDWNPPGVQRSGTSEVLNAEHATRLGIDLGPLSWQAGGNSQLTITRNVWQDGTIDQQNTYTSADGMTSDVQFQVGRDGKPIDSKTEWKIVLSDFNPILTSYLNAAYRPDQVNKDFDGEQHVQLEFTSAELMELRDRSRAHVGSVGGKEHLADLDSGRVTPWNTNVAEHLAVAKTPDEVFAVLSNDFHTSQIPEDLLAMVFEQGNRAVPGTIRLKDAG</sequence>
<proteinExistence type="predicted"/>
<name>A0AAU8MRW8_9GAMM</name>
<dbReference type="EMBL" id="CP159925">
    <property type="protein sequence ID" value="XCO75863.1"/>
    <property type="molecule type" value="Genomic_DNA"/>
</dbReference>
<protein>
    <submittedName>
        <fullName evidence="2">Uncharacterized protein</fullName>
    </submittedName>
</protein>
<gene>
    <name evidence="2" type="ORF">ABU614_03460</name>
</gene>
<reference evidence="2" key="1">
    <citation type="submission" date="2024-06" db="EMBL/GenBank/DDBJ databases">
        <authorList>
            <person name="Li S."/>
        </authorList>
    </citation>
    <scope>NUCLEOTIDE SEQUENCE</scope>
    <source>
        <strain evidence="2">SR10</strain>
    </source>
</reference>
<evidence type="ECO:0000313" key="2">
    <source>
        <dbReference type="EMBL" id="XCO75863.1"/>
    </source>
</evidence>
<dbReference type="RefSeq" id="WP_363799125.1">
    <property type="nucleotide sequence ID" value="NZ_CP159925.1"/>
</dbReference>
<feature type="region of interest" description="Disordered" evidence="1">
    <location>
        <begin position="1"/>
        <end position="64"/>
    </location>
</feature>
<organism evidence="2">
    <name type="scientific">Lysobacter firmicutimachus</name>
    <dbReference type="NCBI Taxonomy" id="1792846"/>
    <lineage>
        <taxon>Bacteria</taxon>
        <taxon>Pseudomonadati</taxon>
        <taxon>Pseudomonadota</taxon>
        <taxon>Gammaproteobacteria</taxon>
        <taxon>Lysobacterales</taxon>
        <taxon>Lysobacteraceae</taxon>
        <taxon>Lysobacter</taxon>
    </lineage>
</organism>